<evidence type="ECO:0000313" key="4">
    <source>
        <dbReference type="Proteomes" id="UP000261080"/>
    </source>
</evidence>
<keyword evidence="4" id="KW-1185">Reference proteome</keyword>
<dbReference type="EMBL" id="QVLX01000011">
    <property type="protein sequence ID" value="RGE84900.1"/>
    <property type="molecule type" value="Genomic_DNA"/>
</dbReference>
<evidence type="ECO:0000313" key="3">
    <source>
        <dbReference type="EMBL" id="RGE84900.1"/>
    </source>
</evidence>
<keyword evidence="1" id="KW-0472">Membrane</keyword>
<dbReference type="Proteomes" id="UP000261080">
    <property type="component" value="Unassembled WGS sequence"/>
</dbReference>
<accession>A0A3E3JZ34</accession>
<dbReference type="InterPro" id="IPR006976">
    <property type="entry name" value="VanZ-like"/>
</dbReference>
<dbReference type="OrthoDB" id="9805025at2"/>
<dbReference type="Pfam" id="PF04892">
    <property type="entry name" value="VanZ"/>
    <property type="match status" value="1"/>
</dbReference>
<keyword evidence="1" id="KW-1133">Transmembrane helix</keyword>
<dbReference type="InterPro" id="IPR053150">
    <property type="entry name" value="Teicoplanin_resist-assoc"/>
</dbReference>
<evidence type="ECO:0000259" key="2">
    <source>
        <dbReference type="Pfam" id="PF04892"/>
    </source>
</evidence>
<dbReference type="RefSeq" id="WP_034594836.1">
    <property type="nucleotide sequence ID" value="NZ_BAABYU010000001.1"/>
</dbReference>
<dbReference type="GeneID" id="97193494"/>
<reference evidence="3 4" key="1">
    <citation type="submission" date="2018-08" db="EMBL/GenBank/DDBJ databases">
        <title>A genome reference for cultivated species of the human gut microbiota.</title>
        <authorList>
            <person name="Zou Y."/>
            <person name="Xue W."/>
            <person name="Luo G."/>
        </authorList>
    </citation>
    <scope>NUCLEOTIDE SEQUENCE [LARGE SCALE GENOMIC DNA]</scope>
    <source>
        <strain evidence="3 4">AF37-2AT</strain>
    </source>
</reference>
<feature type="domain" description="VanZ-like" evidence="2">
    <location>
        <begin position="18"/>
        <end position="145"/>
    </location>
</feature>
<comment type="caution">
    <text evidence="3">The sequence shown here is derived from an EMBL/GenBank/DDBJ whole genome shotgun (WGS) entry which is preliminary data.</text>
</comment>
<feature type="transmembrane region" description="Helical" evidence="1">
    <location>
        <begin position="129"/>
        <end position="148"/>
    </location>
</feature>
<gene>
    <name evidence="3" type="ORF">DW016_14490</name>
</gene>
<organism evidence="3 4">
    <name type="scientific">Sellimonas intestinalis</name>
    <dbReference type="NCBI Taxonomy" id="1653434"/>
    <lineage>
        <taxon>Bacteria</taxon>
        <taxon>Bacillati</taxon>
        <taxon>Bacillota</taxon>
        <taxon>Clostridia</taxon>
        <taxon>Lachnospirales</taxon>
        <taxon>Lachnospiraceae</taxon>
        <taxon>Sellimonas</taxon>
    </lineage>
</organism>
<protein>
    <submittedName>
        <fullName evidence="3">VanZ family protein</fullName>
    </submittedName>
</protein>
<feature type="transmembrane region" description="Helical" evidence="1">
    <location>
        <begin position="97"/>
        <end position="117"/>
    </location>
</feature>
<dbReference type="PANTHER" id="PTHR36834:SF1">
    <property type="entry name" value="INTEGRAL MEMBRANE PROTEIN"/>
    <property type="match status" value="1"/>
</dbReference>
<proteinExistence type="predicted"/>
<evidence type="ECO:0000256" key="1">
    <source>
        <dbReference type="SAM" id="Phobius"/>
    </source>
</evidence>
<feature type="transmembrane region" description="Helical" evidence="1">
    <location>
        <begin position="64"/>
        <end position="85"/>
    </location>
</feature>
<dbReference type="PANTHER" id="PTHR36834">
    <property type="entry name" value="MEMBRANE PROTEIN-RELATED"/>
    <property type="match status" value="1"/>
</dbReference>
<keyword evidence="1" id="KW-0812">Transmembrane</keyword>
<name>A0A3E3JZ34_9FIRM</name>
<sequence>MVRTRERKWLRRFGKLLFLLYIVFLFWFLLFSDWYGRGGEMREYHYNLELFREIRRFWTYREQLGFLAFANLAGNVLIFVPFGFFMPMASRSWNRSFFLTVFYSFGISFFVEVFQLLTKVGSFDVDDMLLNTAGGLCGYILFALCNVIRRSYVEERKGQRQRKKKSKR</sequence>
<dbReference type="AlphaFoldDB" id="A0A3E3JZ34"/>
<feature type="transmembrane region" description="Helical" evidence="1">
    <location>
        <begin position="12"/>
        <end position="31"/>
    </location>
</feature>